<dbReference type="Proteomes" id="UP000570595">
    <property type="component" value="Unassembled WGS sequence"/>
</dbReference>
<dbReference type="AlphaFoldDB" id="A0A7J6KPN0"/>
<feature type="non-terminal residue" evidence="2">
    <location>
        <position position="906"/>
    </location>
</feature>
<dbReference type="OrthoDB" id="10526160at2759"/>
<dbReference type="Gene3D" id="3.10.10.10">
    <property type="entry name" value="HIV Type 1 Reverse Transcriptase, subunit A, domain 1"/>
    <property type="match status" value="1"/>
</dbReference>
<protein>
    <recommendedName>
        <fullName evidence="4">Reverse transcriptase domain-containing protein</fullName>
    </recommendedName>
</protein>
<comment type="caution">
    <text evidence="2">The sequence shown here is derived from an EMBL/GenBank/DDBJ whole genome shotgun (WGS) entry which is preliminary data.</text>
</comment>
<evidence type="ECO:0000256" key="1">
    <source>
        <dbReference type="SAM" id="MobiDB-lite"/>
    </source>
</evidence>
<name>A0A7J6KPN0_PEROL</name>
<accession>A0A7J6KPN0</accession>
<organism evidence="2 3">
    <name type="scientific">Perkinsus olseni</name>
    <name type="common">Perkinsus atlanticus</name>
    <dbReference type="NCBI Taxonomy" id="32597"/>
    <lineage>
        <taxon>Eukaryota</taxon>
        <taxon>Sar</taxon>
        <taxon>Alveolata</taxon>
        <taxon>Perkinsozoa</taxon>
        <taxon>Perkinsea</taxon>
        <taxon>Perkinsida</taxon>
        <taxon>Perkinsidae</taxon>
        <taxon>Perkinsus</taxon>
    </lineage>
</organism>
<dbReference type="SUPFAM" id="SSF56672">
    <property type="entry name" value="DNA/RNA polymerases"/>
    <property type="match status" value="1"/>
</dbReference>
<feature type="region of interest" description="Disordered" evidence="1">
    <location>
        <begin position="339"/>
        <end position="386"/>
    </location>
</feature>
<evidence type="ECO:0000313" key="3">
    <source>
        <dbReference type="Proteomes" id="UP000570595"/>
    </source>
</evidence>
<dbReference type="InterPro" id="IPR043502">
    <property type="entry name" value="DNA/RNA_pol_sf"/>
</dbReference>
<reference evidence="2 3" key="1">
    <citation type="submission" date="2020-04" db="EMBL/GenBank/DDBJ databases">
        <title>Perkinsus olseni comparative genomics.</title>
        <authorList>
            <person name="Bogema D.R."/>
        </authorList>
    </citation>
    <scope>NUCLEOTIDE SEQUENCE [LARGE SCALE GENOMIC DNA]</scope>
    <source>
        <strain evidence="2">ATCC PRA-179</strain>
    </source>
</reference>
<sequence length="906" mass="102243">MIEEERRVVTTSEKVDATVPVAVVLPEEEIDSKTLKTTGNSDSITGKAIAAPANEATTVPAISSRRFPTFATRRDVPHLLALCINMKAHYRWLYNLYWCATLPQLMNKLNKDGVFETLTKEGTTVSALEETSSHMEVAYELDNPMIISVLIMFHTFITSTRHVSDLIADAEKNRGAVMYNNSYDLDSGDLNNLTRFSLMSSETRSLDTWTELTDYMIGVREASNFGFSSPEEAVSKWRALSQDKDEYVEAFLSREQRAWDTLTLVCNFYSVSVPDEHERIAQLMSTVSRRYSESATSRWRKDMVSLSDLDYQTVVSALVKEETRFYTWFLWETQEQKANNASRGGKRGRGSARRNSAPCRTDESNNEQKICPHCKRPSSHEPQDCWRNPECTSVPEWFRKKYLSKQASGATNDTVTEPDLVTKESKPTPVYATVASDDYKDDVDEREPLSALGFQVLVGRPDAKASDGSQAPIVVAVDTLSVPNLVDKRLVALHPEWERVEQPGADRFVSSSGHSLSTFGLYKRFDPNDFDVGIVVLAYAADMDHLCFDARMILGSNSMQKMGANISWLTPSLDITDCGLKKATDHEIEAFCLKQLEGRELPSLSFELKPGTHPYQADRSYTVPSGLRDATNRAIDSEIAKGHWYELDENSLEPDAWVSPAFVKKKDRTEGDQPVVRVLVDLRLLNAAIQIDQHLREGQLIPNQDRFIRSIPRCTCQLNGRLIRSRTCSQGLGLSALFWGRHLDTALSYVYGGHWKRWMALFVDDFLVHAETEGRCRLRRRLVEIALKCMRKEVSDKVPSCISPTVTAIGLFFEGPFYRVSDANLEKLKSLFYHQPKNSTEVKRLIGSINWASTAFRGDTFSALGDELRILHDISTMKKFSWKDTQGPAAITRLCSMVTTLLVEPF</sequence>
<proteinExistence type="predicted"/>
<evidence type="ECO:0008006" key="4">
    <source>
        <dbReference type="Google" id="ProtNLM"/>
    </source>
</evidence>
<dbReference type="EMBL" id="JABAHT010001376">
    <property type="protein sequence ID" value="KAF4649283.1"/>
    <property type="molecule type" value="Genomic_DNA"/>
</dbReference>
<evidence type="ECO:0000313" key="2">
    <source>
        <dbReference type="EMBL" id="KAF4649283.1"/>
    </source>
</evidence>
<gene>
    <name evidence="2" type="ORF">FOZ61_001492</name>
</gene>